<dbReference type="InterPro" id="IPR029044">
    <property type="entry name" value="Nucleotide-diphossugar_trans"/>
</dbReference>
<dbReference type="Gene3D" id="3.40.50.300">
    <property type="entry name" value="P-loop containing nucleotide triphosphate hydrolases"/>
    <property type="match status" value="1"/>
</dbReference>
<dbReference type="InterPro" id="IPR003439">
    <property type="entry name" value="ABC_transporter-like_ATP-bd"/>
</dbReference>
<keyword evidence="2 5" id="KW-0067">ATP-binding</keyword>
<sequence length="544" mass="55368">MLRPDRDPSGLPPRHDPSGLSPDREPNAGLAPDRHSSGLSPHREPGAGLRTDRHPSGPPPHRDPSAGLRARVVVQRDGFRLDLPLSVGPAQVTALVGPNGSGKSTALGALAGLVPMAAGATVRLGTRVLDGPGVHVPAPARRCGLVFQDHRLFGHLSARENVAFGLRATGTPAGQARSVADEWLTRLDLAEYAGVRADRLSGGQAQRVALARALAADPDLLLLDEPFAALDTTMRCRVRAVLREELDRRPRPVLLVTHDRADALDLADDVLTLADGRPVDGDGRVRTRRDREQAGSTAIAAVVLTGGTARRLGGVDKTGLDIGGRAILDRLLHGLPAGMPVVVVGDRPGGMEPGRAGVGGLAVATGIASAAGITGAPGVEGLAGVGDVAGATGVRSIAGAPGVEGVAGAGDTGPVWVREDPVGGGPAAALAAGARAVPEARVLVVLAGDQPFAAAAVPRLIAALAADPEAEAAQARTPDGRSQPLLAAYRRSAIGDRLDRVRSGDRVRAITDGLVTVPVPVSADEGLDVDDAGDLARARAVSAD</sequence>
<reference evidence="5 6" key="1">
    <citation type="submission" date="2020-04" db="EMBL/GenBank/DDBJ databases">
        <title>MicrobeNet Type strains.</title>
        <authorList>
            <person name="Nicholson A.C."/>
        </authorList>
    </citation>
    <scope>NUCLEOTIDE SEQUENCE [LARGE SCALE GENOMIC DNA]</scope>
    <source>
        <strain evidence="5 6">ATCC BAA-788</strain>
    </source>
</reference>
<dbReference type="InterPro" id="IPR003593">
    <property type="entry name" value="AAA+_ATPase"/>
</dbReference>
<gene>
    <name evidence="5" type="ORF">HGA03_03165</name>
</gene>
<dbReference type="PANTHER" id="PTHR43514:SF1">
    <property type="entry name" value="SULFATE_THIOSULFATE IMPORT ATP-BINDING PROTEIN CYSA"/>
    <property type="match status" value="1"/>
</dbReference>
<evidence type="ECO:0000313" key="6">
    <source>
        <dbReference type="Proteomes" id="UP000581206"/>
    </source>
</evidence>
<evidence type="ECO:0000259" key="4">
    <source>
        <dbReference type="PROSITE" id="PS50893"/>
    </source>
</evidence>
<evidence type="ECO:0000256" key="3">
    <source>
        <dbReference type="SAM" id="MobiDB-lite"/>
    </source>
</evidence>
<dbReference type="SUPFAM" id="SSF53448">
    <property type="entry name" value="Nucleotide-diphospho-sugar transferases"/>
    <property type="match status" value="1"/>
</dbReference>
<feature type="region of interest" description="Disordered" evidence="3">
    <location>
        <begin position="1"/>
        <end position="68"/>
    </location>
</feature>
<evidence type="ECO:0000313" key="5">
    <source>
        <dbReference type="EMBL" id="NKY21660.1"/>
    </source>
</evidence>
<dbReference type="Pfam" id="PF00005">
    <property type="entry name" value="ABC_tran"/>
    <property type="match status" value="1"/>
</dbReference>
<dbReference type="GO" id="GO:0016887">
    <property type="term" value="F:ATP hydrolysis activity"/>
    <property type="evidence" value="ECO:0007669"/>
    <property type="project" value="InterPro"/>
</dbReference>
<dbReference type="InterPro" id="IPR017871">
    <property type="entry name" value="ABC_transporter-like_CS"/>
</dbReference>
<dbReference type="AlphaFoldDB" id="A0A7X6KT72"/>
<comment type="caution">
    <text evidence="5">The sequence shown here is derived from an EMBL/GenBank/DDBJ whole genome shotgun (WGS) entry which is preliminary data.</text>
</comment>
<dbReference type="GO" id="GO:0005524">
    <property type="term" value="F:ATP binding"/>
    <property type="evidence" value="ECO:0007669"/>
    <property type="project" value="UniProtKB-KW"/>
</dbReference>
<proteinExistence type="predicted"/>
<organism evidence="5 6">
    <name type="scientific">Cellulomonas denverensis</name>
    <dbReference type="NCBI Taxonomy" id="264297"/>
    <lineage>
        <taxon>Bacteria</taxon>
        <taxon>Bacillati</taxon>
        <taxon>Actinomycetota</taxon>
        <taxon>Actinomycetes</taxon>
        <taxon>Micrococcales</taxon>
        <taxon>Cellulomonadaceae</taxon>
        <taxon>Cellulomonas</taxon>
    </lineage>
</organism>
<dbReference type="GO" id="GO:0016779">
    <property type="term" value="F:nucleotidyltransferase activity"/>
    <property type="evidence" value="ECO:0007669"/>
    <property type="project" value="UniProtKB-ARBA"/>
</dbReference>
<dbReference type="InterPro" id="IPR027417">
    <property type="entry name" value="P-loop_NTPase"/>
</dbReference>
<dbReference type="Proteomes" id="UP000581206">
    <property type="component" value="Unassembled WGS sequence"/>
</dbReference>
<dbReference type="PANTHER" id="PTHR43514">
    <property type="entry name" value="ABC TRANSPORTER I FAMILY MEMBER 10"/>
    <property type="match status" value="1"/>
</dbReference>
<dbReference type="InterPro" id="IPR025877">
    <property type="entry name" value="MobA-like_NTP_Trfase"/>
</dbReference>
<evidence type="ECO:0000256" key="1">
    <source>
        <dbReference type="ARBA" id="ARBA00022741"/>
    </source>
</evidence>
<dbReference type="Pfam" id="PF12804">
    <property type="entry name" value="NTP_transf_3"/>
    <property type="match status" value="1"/>
</dbReference>
<keyword evidence="6" id="KW-1185">Reference proteome</keyword>
<feature type="domain" description="ABC transporter" evidence="4">
    <location>
        <begin position="61"/>
        <end position="300"/>
    </location>
</feature>
<dbReference type="SUPFAM" id="SSF52540">
    <property type="entry name" value="P-loop containing nucleoside triphosphate hydrolases"/>
    <property type="match status" value="1"/>
</dbReference>
<keyword evidence="1" id="KW-0547">Nucleotide-binding</keyword>
<accession>A0A7X6KT72</accession>
<dbReference type="PROSITE" id="PS50893">
    <property type="entry name" value="ABC_TRANSPORTER_2"/>
    <property type="match status" value="1"/>
</dbReference>
<dbReference type="SMART" id="SM00382">
    <property type="entry name" value="AAA"/>
    <property type="match status" value="1"/>
</dbReference>
<dbReference type="InterPro" id="IPR050334">
    <property type="entry name" value="Molybdenum_import_ModC"/>
</dbReference>
<evidence type="ECO:0000256" key="2">
    <source>
        <dbReference type="ARBA" id="ARBA00022840"/>
    </source>
</evidence>
<feature type="compositionally biased region" description="Basic and acidic residues" evidence="3">
    <location>
        <begin position="1"/>
        <end position="64"/>
    </location>
</feature>
<dbReference type="Gene3D" id="3.90.550.10">
    <property type="entry name" value="Spore Coat Polysaccharide Biosynthesis Protein SpsA, Chain A"/>
    <property type="match status" value="1"/>
</dbReference>
<protein>
    <submittedName>
        <fullName evidence="5">ATP-binding cassette domain-containing protein</fullName>
    </submittedName>
</protein>
<dbReference type="PROSITE" id="PS00211">
    <property type="entry name" value="ABC_TRANSPORTER_1"/>
    <property type="match status" value="1"/>
</dbReference>
<dbReference type="EMBL" id="JAAXOX010000001">
    <property type="protein sequence ID" value="NKY21660.1"/>
    <property type="molecule type" value="Genomic_DNA"/>
</dbReference>
<name>A0A7X6KT72_9CELL</name>
<dbReference type="RefSeq" id="WP_168628720.1">
    <property type="nucleotide sequence ID" value="NZ_BONL01000009.1"/>
</dbReference>